<evidence type="ECO:0000259" key="9">
    <source>
        <dbReference type="Pfam" id="PF03946"/>
    </source>
</evidence>
<dbReference type="SUPFAM" id="SSF54747">
    <property type="entry name" value="Ribosomal L11/L12e N-terminal domain"/>
    <property type="match status" value="1"/>
</dbReference>
<dbReference type="NCBIfam" id="TIGR01632">
    <property type="entry name" value="L11_bact"/>
    <property type="match status" value="1"/>
</dbReference>
<comment type="function">
    <text evidence="5 7">Forms part of the ribosomal stalk which helps the ribosome interact with GTP-bound translation factors.</text>
</comment>
<evidence type="ECO:0000256" key="1">
    <source>
        <dbReference type="ARBA" id="ARBA00010537"/>
    </source>
</evidence>
<keyword evidence="3 5" id="KW-0689">Ribosomal protein</keyword>
<keyword evidence="4 5" id="KW-0687">Ribonucleoprotein</keyword>
<dbReference type="InterPro" id="IPR036769">
    <property type="entry name" value="Ribosomal_uL11_C_sf"/>
</dbReference>
<dbReference type="InterPro" id="IPR000911">
    <property type="entry name" value="Ribosomal_uL11"/>
</dbReference>
<gene>
    <name evidence="5" type="primary">rplK</name>
    <name evidence="10" type="ORF">FHS31_000115</name>
</gene>
<accession>A0ABX0TLZ3</accession>
<dbReference type="PANTHER" id="PTHR11661:SF1">
    <property type="entry name" value="LARGE RIBOSOMAL SUBUNIT PROTEIN UL11M"/>
    <property type="match status" value="1"/>
</dbReference>
<evidence type="ECO:0000256" key="4">
    <source>
        <dbReference type="ARBA" id="ARBA00023274"/>
    </source>
</evidence>
<evidence type="ECO:0000256" key="3">
    <source>
        <dbReference type="ARBA" id="ARBA00022980"/>
    </source>
</evidence>
<dbReference type="Gene3D" id="3.30.1550.10">
    <property type="entry name" value="Ribosomal protein L11/L12, N-terminal domain"/>
    <property type="match status" value="1"/>
</dbReference>
<comment type="PTM">
    <text evidence="5 7">One or more lysine residues are methylated.</text>
</comment>
<keyword evidence="5 7" id="KW-0699">rRNA-binding</keyword>
<comment type="similarity">
    <text evidence="1 5 6">Belongs to the universal ribosomal protein uL11 family.</text>
</comment>
<dbReference type="InterPro" id="IPR006519">
    <property type="entry name" value="Ribosomal_uL11_bac-typ"/>
</dbReference>
<dbReference type="InterPro" id="IPR020783">
    <property type="entry name" value="Ribosomal_uL11_C"/>
</dbReference>
<evidence type="ECO:0000313" key="11">
    <source>
        <dbReference type="Proteomes" id="UP000727456"/>
    </source>
</evidence>
<proteinExistence type="inferred from homology"/>
<comment type="subunit">
    <text evidence="5">Part of the ribosomal stalk of the 50S ribosomal subunit. Interacts with L10 and the large rRNA to form the base of the stalk. L10 forms an elongated spine to which L12 dimers bind in a sequential fashion forming a multimeric L10(L12)X complex.</text>
</comment>
<keyword evidence="11" id="KW-1185">Reference proteome</keyword>
<evidence type="ECO:0000256" key="6">
    <source>
        <dbReference type="RuleBase" id="RU003978"/>
    </source>
</evidence>
<evidence type="ECO:0000256" key="5">
    <source>
        <dbReference type="HAMAP-Rule" id="MF_00736"/>
    </source>
</evidence>
<comment type="caution">
    <text evidence="10">The sequence shown here is derived from an EMBL/GenBank/DDBJ whole genome shotgun (WGS) entry which is preliminary data.</text>
</comment>
<dbReference type="Gene3D" id="1.10.10.250">
    <property type="entry name" value="Ribosomal protein L11, C-terminal domain"/>
    <property type="match status" value="1"/>
</dbReference>
<dbReference type="CDD" id="cd00349">
    <property type="entry name" value="Ribosomal_L11"/>
    <property type="match status" value="1"/>
</dbReference>
<dbReference type="PANTHER" id="PTHR11661">
    <property type="entry name" value="60S RIBOSOMAL PROTEIN L12"/>
    <property type="match status" value="1"/>
</dbReference>
<keyword evidence="5 7" id="KW-0694">RNA-binding</keyword>
<evidence type="ECO:0000259" key="8">
    <source>
        <dbReference type="Pfam" id="PF00298"/>
    </source>
</evidence>
<dbReference type="InterPro" id="IPR036796">
    <property type="entry name" value="Ribosomal_uL11_N_sf"/>
</dbReference>
<dbReference type="HAMAP" id="MF_00736">
    <property type="entry name" value="Ribosomal_uL11"/>
    <property type="match status" value="1"/>
</dbReference>
<organism evidence="10 11">
    <name type="scientific">Sphingomonas vulcanisoli</name>
    <dbReference type="NCBI Taxonomy" id="1658060"/>
    <lineage>
        <taxon>Bacteria</taxon>
        <taxon>Pseudomonadati</taxon>
        <taxon>Pseudomonadota</taxon>
        <taxon>Alphaproteobacteria</taxon>
        <taxon>Sphingomonadales</taxon>
        <taxon>Sphingomonadaceae</taxon>
        <taxon>Sphingomonas</taxon>
    </lineage>
</organism>
<reference evidence="10 11" key="1">
    <citation type="submission" date="2020-03" db="EMBL/GenBank/DDBJ databases">
        <title>Genomic Encyclopedia of Type Strains, Phase III (KMG-III): the genomes of soil and plant-associated and newly described type strains.</title>
        <authorList>
            <person name="Whitman W."/>
        </authorList>
    </citation>
    <scope>NUCLEOTIDE SEQUENCE [LARGE SCALE GENOMIC DNA]</scope>
    <source>
        <strain evidence="10 11">CECT 8804</strain>
    </source>
</reference>
<evidence type="ECO:0000313" key="10">
    <source>
        <dbReference type="EMBL" id="NIJ06533.1"/>
    </source>
</evidence>
<dbReference type="GO" id="GO:0005840">
    <property type="term" value="C:ribosome"/>
    <property type="evidence" value="ECO:0007669"/>
    <property type="project" value="UniProtKB-KW"/>
</dbReference>
<sequence length="143" mass="15004">MAKKITGYIKLQVPAGKANPSPPIGPALGQRGVNIMEFCKAFNAQTGGETPGTPLPTVITVYADRSFSFETKTPPATYLIKQAANLKSGSKEPGKISAGKIKRSQLSEIATAKMKDLNANDIEAATKIIEGSARAMGLEVVEG</sequence>
<dbReference type="Pfam" id="PF03946">
    <property type="entry name" value="Ribosomal_L11_N"/>
    <property type="match status" value="1"/>
</dbReference>
<dbReference type="RefSeq" id="WP_167071028.1">
    <property type="nucleotide sequence ID" value="NZ_JAAOZC010000001.1"/>
</dbReference>
<dbReference type="Pfam" id="PF00298">
    <property type="entry name" value="Ribosomal_L11"/>
    <property type="match status" value="1"/>
</dbReference>
<dbReference type="Proteomes" id="UP000727456">
    <property type="component" value="Unassembled WGS sequence"/>
</dbReference>
<dbReference type="SMART" id="SM00649">
    <property type="entry name" value="RL11"/>
    <property type="match status" value="1"/>
</dbReference>
<name>A0ABX0TLZ3_9SPHN</name>
<feature type="domain" description="Large ribosomal subunit protein uL11 N-terminal" evidence="9">
    <location>
        <begin position="9"/>
        <end position="67"/>
    </location>
</feature>
<keyword evidence="2 5" id="KW-0488">Methylation</keyword>
<dbReference type="SUPFAM" id="SSF46906">
    <property type="entry name" value="Ribosomal protein L11, C-terminal domain"/>
    <property type="match status" value="1"/>
</dbReference>
<protein>
    <recommendedName>
        <fullName evidence="5">Large ribosomal subunit protein uL11</fullName>
    </recommendedName>
</protein>
<feature type="domain" description="Large ribosomal subunit protein uL11 C-terminal" evidence="8">
    <location>
        <begin position="72"/>
        <end position="140"/>
    </location>
</feature>
<dbReference type="InterPro" id="IPR020784">
    <property type="entry name" value="Ribosomal_uL11_N"/>
</dbReference>
<dbReference type="EMBL" id="JAAOZC010000001">
    <property type="protein sequence ID" value="NIJ06533.1"/>
    <property type="molecule type" value="Genomic_DNA"/>
</dbReference>
<evidence type="ECO:0000256" key="2">
    <source>
        <dbReference type="ARBA" id="ARBA00022481"/>
    </source>
</evidence>
<evidence type="ECO:0000256" key="7">
    <source>
        <dbReference type="RuleBase" id="RU003979"/>
    </source>
</evidence>